<keyword evidence="2" id="KW-1185">Reference proteome</keyword>
<sequence length="176" mass="19587">CVLKSFQGCLNSSGINALPNTLTSLSLALTNTESAYETLLTLQRATLPCLQSLGVHIAACSISPNDLTQIRDAKHRILYVSNLSDGDEQWLAQATAKCAPQDGFTNLIFPNCGLSVSGIRLAVQYLSEARVHVSQRIQLCSPLLTWEMMKKLELYTHQLLRCDLHRYEYAEDLTSW</sequence>
<feature type="non-terminal residue" evidence="1">
    <location>
        <position position="1"/>
    </location>
</feature>
<name>A0AAV2S752_MEGNR</name>
<protein>
    <submittedName>
        <fullName evidence="1">Uncharacterized protein</fullName>
    </submittedName>
</protein>
<reference evidence="1 2" key="1">
    <citation type="submission" date="2024-05" db="EMBL/GenBank/DDBJ databases">
        <authorList>
            <person name="Wallberg A."/>
        </authorList>
    </citation>
    <scope>NUCLEOTIDE SEQUENCE [LARGE SCALE GENOMIC DNA]</scope>
</reference>
<comment type="caution">
    <text evidence="1">The sequence shown here is derived from an EMBL/GenBank/DDBJ whole genome shotgun (WGS) entry which is preliminary data.</text>
</comment>
<evidence type="ECO:0000313" key="2">
    <source>
        <dbReference type="Proteomes" id="UP001497623"/>
    </source>
</evidence>
<evidence type="ECO:0000313" key="1">
    <source>
        <dbReference type="EMBL" id="CAL4163973.1"/>
    </source>
</evidence>
<gene>
    <name evidence="1" type="ORF">MNOR_LOCUS33072</name>
</gene>
<organism evidence="1 2">
    <name type="scientific">Meganyctiphanes norvegica</name>
    <name type="common">Northern krill</name>
    <name type="synonym">Thysanopoda norvegica</name>
    <dbReference type="NCBI Taxonomy" id="48144"/>
    <lineage>
        <taxon>Eukaryota</taxon>
        <taxon>Metazoa</taxon>
        <taxon>Ecdysozoa</taxon>
        <taxon>Arthropoda</taxon>
        <taxon>Crustacea</taxon>
        <taxon>Multicrustacea</taxon>
        <taxon>Malacostraca</taxon>
        <taxon>Eumalacostraca</taxon>
        <taxon>Eucarida</taxon>
        <taxon>Euphausiacea</taxon>
        <taxon>Euphausiidae</taxon>
        <taxon>Meganyctiphanes</taxon>
    </lineage>
</organism>
<dbReference type="EMBL" id="CAXKWB010046596">
    <property type="protein sequence ID" value="CAL4163973.1"/>
    <property type="molecule type" value="Genomic_DNA"/>
</dbReference>
<dbReference type="AlphaFoldDB" id="A0AAV2S752"/>
<dbReference type="Proteomes" id="UP001497623">
    <property type="component" value="Unassembled WGS sequence"/>
</dbReference>
<proteinExistence type="predicted"/>
<accession>A0AAV2S752</accession>